<sequence>MCIREECVQRLRRETCTREEYVRRLHWGDRPLGSVSGSWPFLAQFRMKDCAAGGCQGASGSGSGSTPSLARLCDKGVCKRLLRRGLGLGLDPLGPSTHKGVCKQQL</sequence>
<evidence type="ECO:0000313" key="1">
    <source>
        <dbReference type="EMBL" id="ERM98315.1"/>
    </source>
</evidence>
<proteinExistence type="predicted"/>
<reference evidence="2" key="1">
    <citation type="journal article" date="2013" name="Science">
        <title>The Amborella genome and the evolution of flowering plants.</title>
        <authorList>
            <consortium name="Amborella Genome Project"/>
        </authorList>
    </citation>
    <scope>NUCLEOTIDE SEQUENCE [LARGE SCALE GENOMIC DNA]</scope>
</reference>
<evidence type="ECO:0000313" key="2">
    <source>
        <dbReference type="Proteomes" id="UP000017836"/>
    </source>
</evidence>
<dbReference type="HOGENOM" id="CLU_2226803_0_0_1"/>
<accession>W1NTC0</accession>
<dbReference type="Proteomes" id="UP000017836">
    <property type="component" value="Unassembled WGS sequence"/>
</dbReference>
<protein>
    <submittedName>
        <fullName evidence="1">Uncharacterized protein</fullName>
    </submittedName>
</protein>
<gene>
    <name evidence="1" type="ORF">AMTR_s00094p00134260</name>
</gene>
<dbReference type="EMBL" id="KI395392">
    <property type="protein sequence ID" value="ERM98315.1"/>
    <property type="molecule type" value="Genomic_DNA"/>
</dbReference>
<organism evidence="1 2">
    <name type="scientific">Amborella trichopoda</name>
    <dbReference type="NCBI Taxonomy" id="13333"/>
    <lineage>
        <taxon>Eukaryota</taxon>
        <taxon>Viridiplantae</taxon>
        <taxon>Streptophyta</taxon>
        <taxon>Embryophyta</taxon>
        <taxon>Tracheophyta</taxon>
        <taxon>Spermatophyta</taxon>
        <taxon>Magnoliopsida</taxon>
        <taxon>Amborellales</taxon>
        <taxon>Amborellaceae</taxon>
        <taxon>Amborella</taxon>
    </lineage>
</organism>
<keyword evidence="2" id="KW-1185">Reference proteome</keyword>
<name>W1NTC0_AMBTC</name>
<dbReference type="Gramene" id="ERM98315">
    <property type="protein sequence ID" value="ERM98315"/>
    <property type="gene ID" value="AMTR_s00094p00134260"/>
</dbReference>
<dbReference type="AlphaFoldDB" id="W1NTC0"/>